<protein>
    <submittedName>
        <fullName evidence="2">GNAT family N-acetyltransferase</fullName>
    </submittedName>
</protein>
<dbReference type="InterPro" id="IPR016181">
    <property type="entry name" value="Acyl_CoA_acyltransferase"/>
</dbReference>
<dbReference type="SUPFAM" id="SSF55729">
    <property type="entry name" value="Acyl-CoA N-acyltransferases (Nat)"/>
    <property type="match status" value="1"/>
</dbReference>
<dbReference type="EMBL" id="CP061538">
    <property type="protein sequence ID" value="QNV40997.1"/>
    <property type="molecule type" value="Genomic_DNA"/>
</dbReference>
<dbReference type="KEGG" id="rama:IDM48_05750"/>
<sequence>MGDYAKLRKINDFLTPFALQNTGTALYFTPSRQLVEFPLDLHVPQNYEVRELTPKQWQIFADDARFSNALGFNDLRPDTAVLVALFQGETVGMAGASEDSDLMWQIGIDVVPEHRHSGVGTLLVQKLARISLNRGFVPFYGTSPSHIVSQNLALRAGFEPAWWEFVSSSLLDVPVGSQPSKVQYTN</sequence>
<dbReference type="Pfam" id="PF00583">
    <property type="entry name" value="Acetyltransf_1"/>
    <property type="match status" value="1"/>
</dbReference>
<evidence type="ECO:0000313" key="3">
    <source>
        <dbReference type="Proteomes" id="UP000516421"/>
    </source>
</evidence>
<proteinExistence type="predicted"/>
<accession>A0A7H2BMV1</accession>
<dbReference type="AlphaFoldDB" id="A0A7H2BMV1"/>
<gene>
    <name evidence="2" type="ORF">IDM48_05750</name>
</gene>
<dbReference type="Gene3D" id="3.40.630.30">
    <property type="match status" value="1"/>
</dbReference>
<dbReference type="GO" id="GO:0016747">
    <property type="term" value="F:acyltransferase activity, transferring groups other than amino-acyl groups"/>
    <property type="evidence" value="ECO:0007669"/>
    <property type="project" value="InterPro"/>
</dbReference>
<organism evidence="2 3">
    <name type="scientific">Rothia amarae</name>
    <dbReference type="NCBI Taxonomy" id="169480"/>
    <lineage>
        <taxon>Bacteria</taxon>
        <taxon>Bacillati</taxon>
        <taxon>Actinomycetota</taxon>
        <taxon>Actinomycetes</taxon>
        <taxon>Micrococcales</taxon>
        <taxon>Micrococcaceae</taxon>
        <taxon>Rothia</taxon>
    </lineage>
</organism>
<dbReference type="InterPro" id="IPR000182">
    <property type="entry name" value="GNAT_dom"/>
</dbReference>
<evidence type="ECO:0000313" key="2">
    <source>
        <dbReference type="EMBL" id="QNV40997.1"/>
    </source>
</evidence>
<feature type="domain" description="N-acetyltransferase" evidence="1">
    <location>
        <begin position="41"/>
        <end position="176"/>
    </location>
</feature>
<name>A0A7H2BMV1_9MICC</name>
<dbReference type="Proteomes" id="UP000516421">
    <property type="component" value="Chromosome"/>
</dbReference>
<keyword evidence="2" id="KW-0808">Transferase</keyword>
<dbReference type="PROSITE" id="PS51186">
    <property type="entry name" value="GNAT"/>
    <property type="match status" value="1"/>
</dbReference>
<dbReference type="CDD" id="cd04301">
    <property type="entry name" value="NAT_SF"/>
    <property type="match status" value="1"/>
</dbReference>
<keyword evidence="3" id="KW-1185">Reference proteome</keyword>
<reference evidence="2 3" key="1">
    <citation type="submission" date="2020-09" db="EMBL/GenBank/DDBJ databases">
        <title>Investigation of environmental microbe.</title>
        <authorList>
            <person name="Ou Y."/>
            <person name="Kang Q."/>
        </authorList>
    </citation>
    <scope>NUCLEOTIDE SEQUENCE [LARGE SCALE GENOMIC DNA]</scope>
    <source>
        <strain evidence="2 3">KJZ-9</strain>
    </source>
</reference>
<evidence type="ECO:0000259" key="1">
    <source>
        <dbReference type="PROSITE" id="PS51186"/>
    </source>
</evidence>